<dbReference type="PANTHER" id="PTHR11964">
    <property type="entry name" value="S-ADENOSYLMETHIONINE SYNTHETASE"/>
    <property type="match status" value="1"/>
</dbReference>
<dbReference type="InterPro" id="IPR022629">
    <property type="entry name" value="S-AdoMet_synt_central"/>
</dbReference>
<dbReference type="GO" id="GO:0006730">
    <property type="term" value="P:one-carbon metabolic process"/>
    <property type="evidence" value="ECO:0007669"/>
    <property type="project" value="UniProtKB-KW"/>
</dbReference>
<dbReference type="CDD" id="cd18079">
    <property type="entry name" value="S-AdoMet_synt"/>
    <property type="match status" value="1"/>
</dbReference>
<dbReference type="GO" id="GO:0046872">
    <property type="term" value="F:metal ion binding"/>
    <property type="evidence" value="ECO:0007669"/>
    <property type="project" value="UniProtKB-KW"/>
</dbReference>
<evidence type="ECO:0000256" key="9">
    <source>
        <dbReference type="ARBA" id="ARBA00022741"/>
    </source>
</evidence>
<dbReference type="Gene3D" id="3.30.300.10">
    <property type="match status" value="3"/>
</dbReference>
<evidence type="ECO:0000256" key="12">
    <source>
        <dbReference type="ARBA" id="ARBA00022958"/>
    </source>
</evidence>
<keyword evidence="7 17" id="KW-0808">Transferase</keyword>
<evidence type="ECO:0000259" key="16">
    <source>
        <dbReference type="Pfam" id="PF02773"/>
    </source>
</evidence>
<organism evidence="17 18">
    <name type="scientific">Methanobrevibacter millerae</name>
    <dbReference type="NCBI Taxonomy" id="230361"/>
    <lineage>
        <taxon>Archaea</taxon>
        <taxon>Methanobacteriati</taxon>
        <taxon>Methanobacteriota</taxon>
        <taxon>Methanomada group</taxon>
        <taxon>Methanobacteria</taxon>
        <taxon>Methanobacteriales</taxon>
        <taxon>Methanobacteriaceae</taxon>
        <taxon>Methanobrevibacter</taxon>
    </lineage>
</organism>
<evidence type="ECO:0000256" key="5">
    <source>
        <dbReference type="ARBA" id="ARBA00012828"/>
    </source>
</evidence>
<name>A0A8T3VGN5_9EURY</name>
<dbReference type="SUPFAM" id="SSF55973">
    <property type="entry name" value="S-adenosylmethionine synthetase"/>
    <property type="match status" value="3"/>
</dbReference>
<evidence type="ECO:0000256" key="4">
    <source>
        <dbReference type="ARBA" id="ARBA00009685"/>
    </source>
</evidence>
<dbReference type="FunFam" id="3.30.300.10:FF:000003">
    <property type="entry name" value="S-adenosylmethionine synthase"/>
    <property type="match status" value="1"/>
</dbReference>
<evidence type="ECO:0000259" key="15">
    <source>
        <dbReference type="Pfam" id="PF02772"/>
    </source>
</evidence>
<evidence type="ECO:0000259" key="14">
    <source>
        <dbReference type="Pfam" id="PF00438"/>
    </source>
</evidence>
<evidence type="ECO:0000256" key="6">
    <source>
        <dbReference type="ARBA" id="ARBA00022563"/>
    </source>
</evidence>
<reference evidence="17" key="1">
    <citation type="submission" date="2019-04" db="EMBL/GenBank/DDBJ databases">
        <title>Evolution of Biomass-Degrading Anaerobic Consortia Revealed by Metagenomics.</title>
        <authorList>
            <person name="Peng X."/>
        </authorList>
    </citation>
    <scope>NUCLEOTIDE SEQUENCE</scope>
    <source>
        <strain evidence="17">SIG13</strain>
    </source>
</reference>
<dbReference type="GO" id="GO:0006556">
    <property type="term" value="P:S-adenosylmethionine biosynthetic process"/>
    <property type="evidence" value="ECO:0007669"/>
    <property type="project" value="UniProtKB-UniRule"/>
</dbReference>
<dbReference type="NCBIfam" id="TIGR01034">
    <property type="entry name" value="metK"/>
    <property type="match status" value="1"/>
</dbReference>
<evidence type="ECO:0000256" key="1">
    <source>
        <dbReference type="ARBA" id="ARBA00001946"/>
    </source>
</evidence>
<evidence type="ECO:0000256" key="3">
    <source>
        <dbReference type="ARBA" id="ARBA00005224"/>
    </source>
</evidence>
<evidence type="ECO:0000256" key="8">
    <source>
        <dbReference type="ARBA" id="ARBA00022723"/>
    </source>
</evidence>
<dbReference type="Pfam" id="PF02773">
    <property type="entry name" value="S-AdoMet_synt_C"/>
    <property type="match status" value="1"/>
</dbReference>
<dbReference type="Proteomes" id="UP000713479">
    <property type="component" value="Unassembled WGS sequence"/>
</dbReference>
<keyword evidence="8" id="KW-0479">Metal-binding</keyword>
<dbReference type="EC" id="2.5.1.6" evidence="5 13"/>
<dbReference type="InterPro" id="IPR022628">
    <property type="entry name" value="S-AdoMet_synt_N"/>
</dbReference>
<dbReference type="HAMAP" id="MF_00086">
    <property type="entry name" value="S_AdoMet_synth1"/>
    <property type="match status" value="1"/>
</dbReference>
<comment type="caution">
    <text evidence="17">The sequence shown here is derived from an EMBL/GenBank/DDBJ whole genome shotgun (WGS) entry which is preliminary data.</text>
</comment>
<dbReference type="EMBL" id="SUTF01000004">
    <property type="protein sequence ID" value="MBE6510383.1"/>
    <property type="molecule type" value="Genomic_DNA"/>
</dbReference>
<dbReference type="PROSITE" id="PS00376">
    <property type="entry name" value="ADOMET_SYNTHASE_1"/>
    <property type="match status" value="1"/>
</dbReference>
<protein>
    <recommendedName>
        <fullName evidence="5 13">Methionine adenosyltransferase</fullName>
        <ecNumber evidence="5 13">2.5.1.6</ecNumber>
    </recommendedName>
</protein>
<feature type="domain" description="S-adenosylmethionine synthetase central" evidence="15">
    <location>
        <begin position="119"/>
        <end position="238"/>
    </location>
</feature>
<dbReference type="InterPro" id="IPR002133">
    <property type="entry name" value="S-AdoMet_synthetase"/>
</dbReference>
<feature type="domain" description="S-adenosylmethionine synthetase N-terminal" evidence="14">
    <location>
        <begin position="7"/>
        <end position="106"/>
    </location>
</feature>
<dbReference type="GO" id="GO:0004478">
    <property type="term" value="F:methionine adenosyltransferase activity"/>
    <property type="evidence" value="ECO:0007669"/>
    <property type="project" value="UniProtKB-UniRule"/>
</dbReference>
<evidence type="ECO:0000256" key="10">
    <source>
        <dbReference type="ARBA" id="ARBA00022840"/>
    </source>
</evidence>
<comment type="cofactor">
    <cofactor evidence="1">
        <name>Mg(2+)</name>
        <dbReference type="ChEBI" id="CHEBI:18420"/>
    </cofactor>
</comment>
<dbReference type="PROSITE" id="PS00377">
    <property type="entry name" value="ADOMET_SYNTHASE_2"/>
    <property type="match status" value="1"/>
</dbReference>
<evidence type="ECO:0000256" key="2">
    <source>
        <dbReference type="ARBA" id="ARBA00001958"/>
    </source>
</evidence>
<evidence type="ECO:0000313" key="17">
    <source>
        <dbReference type="EMBL" id="MBE6510383.1"/>
    </source>
</evidence>
<keyword evidence="10" id="KW-0067">ATP-binding</keyword>
<gene>
    <name evidence="17" type="ORF">E7Z74_03840</name>
</gene>
<dbReference type="PIRSF" id="PIRSF000497">
    <property type="entry name" value="MAT"/>
    <property type="match status" value="1"/>
</dbReference>
<dbReference type="InterPro" id="IPR022630">
    <property type="entry name" value="S-AdoMet_synt_C"/>
</dbReference>
<evidence type="ECO:0000256" key="13">
    <source>
        <dbReference type="NCBIfam" id="TIGR01034"/>
    </source>
</evidence>
<comment type="cofactor">
    <cofactor evidence="2">
        <name>K(+)</name>
        <dbReference type="ChEBI" id="CHEBI:29103"/>
    </cofactor>
</comment>
<evidence type="ECO:0000256" key="7">
    <source>
        <dbReference type="ARBA" id="ARBA00022679"/>
    </source>
</evidence>
<accession>A0A8T3VGN5</accession>
<dbReference type="AlphaFoldDB" id="A0A8T3VGN5"/>
<keyword evidence="12" id="KW-0630">Potassium</keyword>
<dbReference type="GO" id="GO:0005524">
    <property type="term" value="F:ATP binding"/>
    <property type="evidence" value="ECO:0007669"/>
    <property type="project" value="UniProtKB-KW"/>
</dbReference>
<sequence length="390" mass="42955">MSEIYRTFTSESVTQGHPDKVADIISDAILDAYMAQDKNAHVACETCVTTDFCMVFGEITSTAELSDDDIEKIIRDTIIEIGYDNPDLEFDGHKCEVVNRLHAQSPDINQGVDRGEDETGAGDQGMMFGYATNETESLMPFPIDLARKLTNKLTELRESGEIPYLRPDGKAQVSVNYDGEGNVISLDAVVLSTQHDESMSENQEGLKEDIREKLFKAVVPEGLITEDTKEHINPTGKFEIGGPHGDAGLTGRKIIVDTYGGYARHGGGAFSGKDCTKVDRSACYMARYIAKNIVASGLAEKCEIQLSYAIGVAEPTSVMVDTFGTGVETTKKMEDIVRENFRLTPDGIIETLGLRDTQYKQTAKYGHFGIEGLPWEKTDKAEDLKKYIKE</sequence>
<dbReference type="Pfam" id="PF00438">
    <property type="entry name" value="S-AdoMet_synt_N"/>
    <property type="match status" value="1"/>
</dbReference>
<dbReference type="InterPro" id="IPR022636">
    <property type="entry name" value="S-AdoMet_synthetase_sfam"/>
</dbReference>
<comment type="similarity">
    <text evidence="4">Belongs to the AdoMet synthase family.</text>
</comment>
<evidence type="ECO:0000313" key="18">
    <source>
        <dbReference type="Proteomes" id="UP000713479"/>
    </source>
</evidence>
<comment type="pathway">
    <text evidence="3">Amino-acid biosynthesis; S-adenosyl-L-methionine biosynthesis; S-adenosyl-L-methionine from L-methionine: step 1/1.</text>
</comment>
<keyword evidence="11" id="KW-0460">Magnesium</keyword>
<dbReference type="Pfam" id="PF02772">
    <property type="entry name" value="S-AdoMet_synt_M"/>
    <property type="match status" value="1"/>
</dbReference>
<dbReference type="InterPro" id="IPR022631">
    <property type="entry name" value="ADOMET_SYNTHASE_CS"/>
</dbReference>
<evidence type="ECO:0000256" key="11">
    <source>
        <dbReference type="ARBA" id="ARBA00022842"/>
    </source>
</evidence>
<keyword evidence="6" id="KW-0554">One-carbon metabolism</keyword>
<keyword evidence="9" id="KW-0547">Nucleotide-binding</keyword>
<proteinExistence type="inferred from homology"/>
<feature type="domain" description="S-adenosylmethionine synthetase C-terminal" evidence="16">
    <location>
        <begin position="240"/>
        <end position="377"/>
    </location>
</feature>